<protein>
    <recommendedName>
        <fullName evidence="2">C2H2-type domain-containing protein</fullName>
    </recommendedName>
</protein>
<keyword evidence="1" id="KW-0479">Metal-binding</keyword>
<evidence type="ECO:0000313" key="4">
    <source>
        <dbReference type="Proteomes" id="UP000594263"/>
    </source>
</evidence>
<dbReference type="InterPro" id="IPR013087">
    <property type="entry name" value="Znf_C2H2_type"/>
</dbReference>
<keyword evidence="1" id="KW-0863">Zinc-finger</keyword>
<evidence type="ECO:0000259" key="2">
    <source>
        <dbReference type="PROSITE" id="PS50157"/>
    </source>
</evidence>
<evidence type="ECO:0000256" key="1">
    <source>
        <dbReference type="PROSITE-ProRule" id="PRU00042"/>
    </source>
</evidence>
<sequence length="137" mass="15568">MEPQRAANDNSNANSGGVYRCKFCGMECLTKQSLGGHSNVHRRERIQQQMQAVEAVRRRFRYIPCGDGYAWATEDDSSYFQMRPLHPPSLEYAIPHERSSVQPLKLRMAIAPQVRGMPVVFNSNNVDDEGVDLTLRL</sequence>
<dbReference type="PROSITE" id="PS50157">
    <property type="entry name" value="ZINC_FINGER_C2H2_2"/>
    <property type="match status" value="1"/>
</dbReference>
<dbReference type="GO" id="GO:0008270">
    <property type="term" value="F:zinc ion binding"/>
    <property type="evidence" value="ECO:0007669"/>
    <property type="project" value="UniProtKB-KW"/>
</dbReference>
<keyword evidence="4" id="KW-1185">Reference proteome</keyword>
<keyword evidence="1" id="KW-0862">Zinc</keyword>
<feature type="domain" description="C2H2-type" evidence="2">
    <location>
        <begin position="19"/>
        <end position="46"/>
    </location>
</feature>
<accession>A0A7N0TQB9</accession>
<dbReference type="EnsemblPlants" id="Kaladp0042s0153.1.v1.1">
    <property type="protein sequence ID" value="Kaladp0042s0153.1.v1.1.CDS.1"/>
    <property type="gene ID" value="Kaladp0042s0153.v1.1"/>
</dbReference>
<proteinExistence type="predicted"/>
<reference evidence="3" key="1">
    <citation type="submission" date="2021-01" db="UniProtKB">
        <authorList>
            <consortium name="EnsemblPlants"/>
        </authorList>
    </citation>
    <scope>IDENTIFICATION</scope>
</reference>
<dbReference type="Proteomes" id="UP000594263">
    <property type="component" value="Unplaced"/>
</dbReference>
<name>A0A7N0TQB9_KALFE</name>
<dbReference type="AlphaFoldDB" id="A0A7N0TQB9"/>
<dbReference type="Gramene" id="Kaladp0042s0153.1.v1.1">
    <property type="protein sequence ID" value="Kaladp0042s0153.1.v1.1.CDS.1"/>
    <property type="gene ID" value="Kaladp0042s0153.v1.1"/>
</dbReference>
<dbReference type="PROSITE" id="PS00028">
    <property type="entry name" value="ZINC_FINGER_C2H2_1"/>
    <property type="match status" value="1"/>
</dbReference>
<evidence type="ECO:0000313" key="3">
    <source>
        <dbReference type="EnsemblPlants" id="Kaladp0042s0153.1.v1.1.CDS.1"/>
    </source>
</evidence>
<organism evidence="3 4">
    <name type="scientific">Kalanchoe fedtschenkoi</name>
    <name type="common">Lavender scallops</name>
    <name type="synonym">South American air plant</name>
    <dbReference type="NCBI Taxonomy" id="63787"/>
    <lineage>
        <taxon>Eukaryota</taxon>
        <taxon>Viridiplantae</taxon>
        <taxon>Streptophyta</taxon>
        <taxon>Embryophyta</taxon>
        <taxon>Tracheophyta</taxon>
        <taxon>Spermatophyta</taxon>
        <taxon>Magnoliopsida</taxon>
        <taxon>eudicotyledons</taxon>
        <taxon>Gunneridae</taxon>
        <taxon>Pentapetalae</taxon>
        <taxon>Saxifragales</taxon>
        <taxon>Crassulaceae</taxon>
        <taxon>Kalanchoe</taxon>
    </lineage>
</organism>